<organism evidence="1 2">
    <name type="scientific">Pandoraea eparura</name>
    <dbReference type="NCBI Taxonomy" id="2508291"/>
    <lineage>
        <taxon>Bacteria</taxon>
        <taxon>Pseudomonadati</taxon>
        <taxon>Pseudomonadota</taxon>
        <taxon>Betaproteobacteria</taxon>
        <taxon>Burkholderiales</taxon>
        <taxon>Burkholderiaceae</taxon>
        <taxon>Pandoraea</taxon>
    </lineage>
</organism>
<evidence type="ECO:0000313" key="1">
    <source>
        <dbReference type="EMBL" id="VVE34563.1"/>
    </source>
</evidence>
<protein>
    <submittedName>
        <fullName evidence="1">Uncharacterized protein</fullName>
    </submittedName>
</protein>
<keyword evidence="2" id="KW-1185">Reference proteome</keyword>
<dbReference type="RefSeq" id="WP_150590913.1">
    <property type="nucleotide sequence ID" value="NZ_CABPSH010000011.1"/>
</dbReference>
<dbReference type="Proteomes" id="UP000400981">
    <property type="component" value="Unassembled WGS sequence"/>
</dbReference>
<name>A0A5E4XE62_9BURK</name>
<dbReference type="OrthoDB" id="9090824at2"/>
<dbReference type="EMBL" id="CABPSH010000011">
    <property type="protein sequence ID" value="VVE34563.1"/>
    <property type="molecule type" value="Genomic_DNA"/>
</dbReference>
<proteinExistence type="predicted"/>
<reference evidence="1 2" key="1">
    <citation type="submission" date="2019-08" db="EMBL/GenBank/DDBJ databases">
        <authorList>
            <person name="Peeters C."/>
        </authorList>
    </citation>
    <scope>NUCLEOTIDE SEQUENCE [LARGE SCALE GENOMIC DNA]</scope>
    <source>
        <strain evidence="1 2">LMG 31012</strain>
    </source>
</reference>
<accession>A0A5E4XE62</accession>
<evidence type="ECO:0000313" key="2">
    <source>
        <dbReference type="Proteomes" id="UP000400981"/>
    </source>
</evidence>
<gene>
    <name evidence="1" type="ORF">PEP31012_03853</name>
</gene>
<dbReference type="AlphaFoldDB" id="A0A5E4XE62"/>
<sequence>MAKLGDVFRIKTKFGFAYFQFTKRDKLMGSLIRVFPNRFNLQEDEIKDLINSQTNFWIFFPVSAAEKQGIIEKILHAPIPDHSSTFPLFRNGIANSATGKVTNWWFWDGEKEWKVGVISNEQRKLPILAAWNDTLLIKRIEDGWLPEKDPR</sequence>